<keyword evidence="4" id="KW-1185">Reference proteome</keyword>
<evidence type="ECO:0000313" key="4">
    <source>
        <dbReference type="Proteomes" id="UP000198541"/>
    </source>
</evidence>
<accession>A0A1G9ZF81</accession>
<reference evidence="4" key="1">
    <citation type="submission" date="2016-10" db="EMBL/GenBank/DDBJ databases">
        <authorList>
            <person name="Varghese N."/>
            <person name="Submissions S."/>
        </authorList>
    </citation>
    <scope>NUCLEOTIDE SEQUENCE [LARGE SCALE GENOMIC DNA]</scope>
    <source>
        <strain evidence="4">DSM 27982</strain>
    </source>
</reference>
<sequence>MTEPRSNSFDVTASIPAPDASTRHPTSGTGTDAGSTDAVAPARTKRQRPWYRRTWVAGVAGVAVIAAAFGAGWGANELLSPEQTPAGIERGDFDPRQGGPGGGQMPGNGQMPGGQMPDGETGQGGAGRTTPNDDATGGSGDGGTSEGGDSAGVLQNEDTSA</sequence>
<dbReference type="Proteomes" id="UP000198541">
    <property type="component" value="Unassembled WGS sequence"/>
</dbReference>
<feature type="region of interest" description="Disordered" evidence="1">
    <location>
        <begin position="77"/>
        <end position="161"/>
    </location>
</feature>
<feature type="compositionally biased region" description="Gly residues" evidence="1">
    <location>
        <begin position="98"/>
        <end position="112"/>
    </location>
</feature>
<feature type="region of interest" description="Disordered" evidence="1">
    <location>
        <begin position="1"/>
        <end position="49"/>
    </location>
</feature>
<gene>
    <name evidence="3" type="ORF">SAMN05216355_101171</name>
</gene>
<proteinExistence type="predicted"/>
<keyword evidence="2" id="KW-0472">Membrane</keyword>
<dbReference type="EMBL" id="FNIM01000001">
    <property type="protein sequence ID" value="SDN19845.1"/>
    <property type="molecule type" value="Genomic_DNA"/>
</dbReference>
<feature type="compositionally biased region" description="Gly residues" evidence="1">
    <location>
        <begin position="137"/>
        <end position="150"/>
    </location>
</feature>
<dbReference type="RefSeq" id="WP_092531993.1">
    <property type="nucleotide sequence ID" value="NZ_FNIM01000001.1"/>
</dbReference>
<organism evidence="3 4">
    <name type="scientific">Actinomyces ruminicola</name>
    <dbReference type="NCBI Taxonomy" id="332524"/>
    <lineage>
        <taxon>Bacteria</taxon>
        <taxon>Bacillati</taxon>
        <taxon>Actinomycetota</taxon>
        <taxon>Actinomycetes</taxon>
        <taxon>Actinomycetales</taxon>
        <taxon>Actinomycetaceae</taxon>
        <taxon>Actinomyces</taxon>
    </lineage>
</organism>
<keyword evidence="2" id="KW-0812">Transmembrane</keyword>
<dbReference type="AlphaFoldDB" id="A0A1G9ZF81"/>
<feature type="compositionally biased region" description="Polar residues" evidence="1">
    <location>
        <begin position="1"/>
        <end position="11"/>
    </location>
</feature>
<evidence type="ECO:0000256" key="1">
    <source>
        <dbReference type="SAM" id="MobiDB-lite"/>
    </source>
</evidence>
<feature type="transmembrane region" description="Helical" evidence="2">
    <location>
        <begin position="55"/>
        <end position="75"/>
    </location>
</feature>
<name>A0A1G9ZF81_9ACTO</name>
<evidence type="ECO:0000313" key="3">
    <source>
        <dbReference type="EMBL" id="SDN19845.1"/>
    </source>
</evidence>
<keyword evidence="2" id="KW-1133">Transmembrane helix</keyword>
<protein>
    <submittedName>
        <fullName evidence="3">Uncharacterized protein</fullName>
    </submittedName>
</protein>
<evidence type="ECO:0000256" key="2">
    <source>
        <dbReference type="SAM" id="Phobius"/>
    </source>
</evidence>
<feature type="compositionally biased region" description="Low complexity" evidence="1">
    <location>
        <begin position="26"/>
        <end position="38"/>
    </location>
</feature>